<dbReference type="OrthoDB" id="8690at2157"/>
<evidence type="ECO:0000313" key="4">
    <source>
        <dbReference type="Proteomes" id="UP001060771"/>
    </source>
</evidence>
<organism evidence="2 3">
    <name type="scientific">Vulcanisaeta souniana JCM 11219</name>
    <dbReference type="NCBI Taxonomy" id="1293586"/>
    <lineage>
        <taxon>Archaea</taxon>
        <taxon>Thermoproteota</taxon>
        <taxon>Thermoprotei</taxon>
        <taxon>Thermoproteales</taxon>
        <taxon>Thermoproteaceae</taxon>
        <taxon>Vulcanisaeta</taxon>
    </lineage>
</organism>
<dbReference type="EMBL" id="AP026830">
    <property type="protein sequence ID" value="BDR93066.1"/>
    <property type="molecule type" value="Genomic_DNA"/>
</dbReference>
<proteinExistence type="predicted"/>
<reference evidence="2" key="2">
    <citation type="submission" date="2020-09" db="EMBL/GenBank/DDBJ databases">
        <authorList>
            <person name="Sun Q."/>
            <person name="Ohkuma M."/>
        </authorList>
    </citation>
    <scope>NUCLEOTIDE SEQUENCE</scope>
    <source>
        <strain evidence="2">JCM 11219</strain>
    </source>
</reference>
<dbReference type="Proteomes" id="UP000657075">
    <property type="component" value="Unassembled WGS sequence"/>
</dbReference>
<dbReference type="Proteomes" id="UP001060771">
    <property type="component" value="Chromosome"/>
</dbReference>
<evidence type="ECO:0000313" key="2">
    <source>
        <dbReference type="EMBL" id="GGI87330.1"/>
    </source>
</evidence>
<evidence type="ECO:0000313" key="1">
    <source>
        <dbReference type="EMBL" id="BDR93066.1"/>
    </source>
</evidence>
<evidence type="ECO:0000313" key="3">
    <source>
        <dbReference type="Proteomes" id="UP000657075"/>
    </source>
</evidence>
<gene>
    <name evidence="2" type="ORF">GCM10007112_25320</name>
    <name evidence="1" type="ORF">Vsou_21590</name>
</gene>
<reference evidence="4" key="3">
    <citation type="submission" date="2022-09" db="EMBL/GenBank/DDBJ databases">
        <title>Complete genome sequence of Vulcanisaeta souniana.</title>
        <authorList>
            <person name="Kato S."/>
            <person name="Itoh T."/>
            <person name="Ohkuma M."/>
        </authorList>
    </citation>
    <scope>NUCLEOTIDE SEQUENCE [LARGE SCALE GENOMIC DNA]</scope>
    <source>
        <strain evidence="4">JCM 11219</strain>
    </source>
</reference>
<dbReference type="GeneID" id="76207703"/>
<reference evidence="2" key="1">
    <citation type="journal article" date="2014" name="Int. J. Syst. Evol. Microbiol.">
        <title>Complete genome sequence of Corynebacterium casei LMG S-19264T (=DSM 44701T), isolated from a smear-ripened cheese.</title>
        <authorList>
            <consortium name="US DOE Joint Genome Institute (JGI-PGF)"/>
            <person name="Walter F."/>
            <person name="Albersmeier A."/>
            <person name="Kalinowski J."/>
            <person name="Ruckert C."/>
        </authorList>
    </citation>
    <scope>NUCLEOTIDE SEQUENCE</scope>
    <source>
        <strain evidence="2">JCM 11219</strain>
    </source>
</reference>
<keyword evidence="4" id="KW-1185">Reference proteome</keyword>
<name>A0A830E6A5_9CREN</name>
<dbReference type="RefSeq" id="WP_188604239.1">
    <property type="nucleotide sequence ID" value="NZ_AP026830.1"/>
</dbReference>
<sequence>MRDLYYKVKRNHEKVFERIFNETLNFLKENVDGFINAKLYRVSTTLQDA</sequence>
<dbReference type="EMBL" id="BMNM01000017">
    <property type="protein sequence ID" value="GGI87330.1"/>
    <property type="molecule type" value="Genomic_DNA"/>
</dbReference>
<dbReference type="AlphaFoldDB" id="A0A830E6A5"/>
<reference evidence="1" key="4">
    <citation type="journal article" date="2023" name="Microbiol. Resour. Announc.">
        <title>Complete Genome Sequence of Vulcanisaeta souniana Strain IC-059, a Hyperthermophilic Archaeon Isolated from Hot Spring Water in Japan.</title>
        <authorList>
            <person name="Kato S."/>
            <person name="Itoh T."/>
            <person name="Wu L."/>
            <person name="Ma J."/>
            <person name="Ohkuma M."/>
        </authorList>
    </citation>
    <scope>NUCLEOTIDE SEQUENCE</scope>
    <source>
        <strain evidence="1">JCM 11219</strain>
    </source>
</reference>
<protein>
    <submittedName>
        <fullName evidence="2">Uncharacterized protein</fullName>
    </submittedName>
</protein>
<accession>A0A830E6A5</accession>